<evidence type="ECO:0000313" key="1">
    <source>
        <dbReference type="EMBL" id="RNA15804.1"/>
    </source>
</evidence>
<gene>
    <name evidence="1" type="ORF">BpHYR1_045798</name>
</gene>
<proteinExistence type="predicted"/>
<keyword evidence="2" id="KW-1185">Reference proteome</keyword>
<protein>
    <submittedName>
        <fullName evidence="1">Uncharacterized protein</fullName>
    </submittedName>
</protein>
<comment type="caution">
    <text evidence="1">The sequence shown here is derived from an EMBL/GenBank/DDBJ whole genome shotgun (WGS) entry which is preliminary data.</text>
</comment>
<dbReference type="Proteomes" id="UP000276133">
    <property type="component" value="Unassembled WGS sequence"/>
</dbReference>
<name>A0A3M7QXG5_BRAPC</name>
<dbReference type="EMBL" id="REGN01004885">
    <property type="protein sequence ID" value="RNA15804.1"/>
    <property type="molecule type" value="Genomic_DNA"/>
</dbReference>
<organism evidence="1 2">
    <name type="scientific">Brachionus plicatilis</name>
    <name type="common">Marine rotifer</name>
    <name type="synonym">Brachionus muelleri</name>
    <dbReference type="NCBI Taxonomy" id="10195"/>
    <lineage>
        <taxon>Eukaryota</taxon>
        <taxon>Metazoa</taxon>
        <taxon>Spiralia</taxon>
        <taxon>Gnathifera</taxon>
        <taxon>Rotifera</taxon>
        <taxon>Eurotatoria</taxon>
        <taxon>Monogononta</taxon>
        <taxon>Pseudotrocha</taxon>
        <taxon>Ploima</taxon>
        <taxon>Brachionidae</taxon>
        <taxon>Brachionus</taxon>
    </lineage>
</organism>
<evidence type="ECO:0000313" key="2">
    <source>
        <dbReference type="Proteomes" id="UP000276133"/>
    </source>
</evidence>
<accession>A0A3M7QXG5</accession>
<reference evidence="1 2" key="1">
    <citation type="journal article" date="2018" name="Sci. Rep.">
        <title>Genomic signatures of local adaptation to the degree of environmental predictability in rotifers.</title>
        <authorList>
            <person name="Franch-Gras L."/>
            <person name="Hahn C."/>
            <person name="Garcia-Roger E.M."/>
            <person name="Carmona M.J."/>
            <person name="Serra M."/>
            <person name="Gomez A."/>
        </authorList>
    </citation>
    <scope>NUCLEOTIDE SEQUENCE [LARGE SCALE GENOMIC DNA]</scope>
    <source>
        <strain evidence="1">HYR1</strain>
    </source>
</reference>
<sequence length="60" mass="7370">MERKILIYCNKINIEIRIFDREKYLVKTIHLLIFHENSEQIESSEIFPIDFHVCFEISRN</sequence>
<dbReference type="AlphaFoldDB" id="A0A3M7QXG5"/>